<accession>G8EYD8</accession>
<dbReference type="Proteomes" id="UP000297398">
    <property type="component" value="Segment"/>
</dbReference>
<evidence type="ECO:0000256" key="1">
    <source>
        <dbReference type="SAM" id="MobiDB-lite"/>
    </source>
</evidence>
<protein>
    <submittedName>
        <fullName evidence="2">Uncharacterized protein</fullName>
    </submittedName>
</protein>
<proteinExistence type="predicted"/>
<reference evidence="2 3" key="1">
    <citation type="submission" date="2010-12" db="EMBL/GenBank/DDBJ databases">
        <title>The Genome Sequence of Synechococcus phage S-CBP42.</title>
        <authorList>
            <consortium name="The Broad Institute Genome Sequencing Platform"/>
            <person name="Henn M.R."/>
            <person name="Chen F."/>
            <person name="Wang K."/>
            <person name="Levin J."/>
            <person name="Malboeuf C."/>
            <person name="Casali M."/>
            <person name="Russ C."/>
            <person name="Lennon N."/>
            <person name="Chapman S.B."/>
            <person name="Erlich R."/>
            <person name="Young S.K."/>
            <person name="Yandava C."/>
            <person name="Zeng Q."/>
            <person name="Alvarado L."/>
            <person name="Anderson S."/>
            <person name="Berlin A."/>
            <person name="Chen Z."/>
            <person name="Freedman E."/>
            <person name="Gellesch M."/>
            <person name="Goldberg J."/>
            <person name="Green L."/>
            <person name="Griggs A."/>
            <person name="Gujja S."/>
            <person name="Heilman E.R."/>
            <person name="Heiman D."/>
            <person name="Hollinger A."/>
            <person name="Howarth C."/>
            <person name="Larson L."/>
            <person name="Mehta T."/>
            <person name="Pearson M."/>
            <person name="Roberts A."/>
            <person name="Ryan E."/>
            <person name="Saif S."/>
            <person name="Shea T."/>
            <person name="Shenoy N."/>
            <person name="Sisk P."/>
            <person name="Stolte C."/>
            <person name="Sykes S."/>
            <person name="White J."/>
            <person name="Haas B."/>
            <person name="Nusbaum C."/>
            <person name="Birren B."/>
        </authorList>
    </citation>
    <scope>NUCLEOTIDE SEQUENCE [LARGE SCALE GENOMIC DNA]</scope>
</reference>
<gene>
    <name evidence="2" type="ORF">SXGG_00019</name>
</gene>
<feature type="region of interest" description="Disordered" evidence="1">
    <location>
        <begin position="1"/>
        <end position="38"/>
    </location>
</feature>
<evidence type="ECO:0000313" key="2">
    <source>
        <dbReference type="EMBL" id="AET72518.1"/>
    </source>
</evidence>
<sequence>MEQQNKKPSSRPARRRRARQDDGTFRGDNPATPHLNEAWEPTDVAEAVKEKEVTYEVKPKVTGTSEPSAGKYARKGKVRPTFGSVTTTYH</sequence>
<evidence type="ECO:0000313" key="3">
    <source>
        <dbReference type="Proteomes" id="UP000297398"/>
    </source>
</evidence>
<name>G8EYD8_9CAUD</name>
<feature type="compositionally biased region" description="Basic residues" evidence="1">
    <location>
        <begin position="8"/>
        <end position="18"/>
    </location>
</feature>
<dbReference type="EMBL" id="JF974300">
    <property type="protein sequence ID" value="AET72518.1"/>
    <property type="molecule type" value="Genomic_DNA"/>
</dbReference>
<organism evidence="2 3">
    <name type="scientific">Synechococcus phage S-CBP42</name>
    <dbReference type="NCBI Taxonomy" id="461711"/>
    <lineage>
        <taxon>Viruses</taxon>
        <taxon>Duplodnaviria</taxon>
        <taxon>Heunggongvirae</taxon>
        <taxon>Uroviricota</taxon>
        <taxon>Caudoviricetes</taxon>
        <taxon>Autographivirales</taxon>
        <taxon>Aegirvirus</taxon>
        <taxon>Aegirvirus SCBP42</taxon>
    </lineage>
</organism>